<dbReference type="CDD" id="cd02440">
    <property type="entry name" value="AdoMet_MTases"/>
    <property type="match status" value="1"/>
</dbReference>
<dbReference type="Pfam" id="PF05958">
    <property type="entry name" value="tRNA_U5-meth_tr"/>
    <property type="match status" value="1"/>
</dbReference>
<dbReference type="GO" id="GO:0009409">
    <property type="term" value="P:response to cold"/>
    <property type="evidence" value="ECO:0007669"/>
    <property type="project" value="EnsemblPlants"/>
</dbReference>
<feature type="binding site" evidence="4">
    <location>
        <position position="308"/>
    </location>
    <ligand>
        <name>S-adenosyl-L-methionine</name>
        <dbReference type="ChEBI" id="CHEBI:59789"/>
    </ligand>
</feature>
<dbReference type="PANTHER" id="PTHR11061">
    <property type="entry name" value="RNA M5U METHYLTRANSFERASE"/>
    <property type="match status" value="1"/>
</dbReference>
<dbReference type="PANTHER" id="PTHR11061:SF30">
    <property type="entry name" value="TRNA (URACIL(54)-C(5))-METHYLTRANSFERASE"/>
    <property type="match status" value="1"/>
</dbReference>
<feature type="binding site" evidence="4">
    <location>
        <position position="377"/>
    </location>
    <ligand>
        <name>S-adenosyl-L-methionine</name>
        <dbReference type="ChEBI" id="CHEBI:59789"/>
    </ligand>
</feature>
<dbReference type="InterPro" id="IPR010280">
    <property type="entry name" value="U5_MeTrfase_fam"/>
</dbReference>
<gene>
    <name evidence="5" type="ORF">A4U43_C06F9950</name>
</gene>
<organism evidence="5 6">
    <name type="scientific">Asparagus officinalis</name>
    <name type="common">Garden asparagus</name>
    <dbReference type="NCBI Taxonomy" id="4686"/>
    <lineage>
        <taxon>Eukaryota</taxon>
        <taxon>Viridiplantae</taxon>
        <taxon>Streptophyta</taxon>
        <taxon>Embryophyta</taxon>
        <taxon>Tracheophyta</taxon>
        <taxon>Spermatophyta</taxon>
        <taxon>Magnoliopsida</taxon>
        <taxon>Liliopsida</taxon>
        <taxon>Asparagales</taxon>
        <taxon>Asparagaceae</taxon>
        <taxon>Asparagoideae</taxon>
        <taxon>Asparagus</taxon>
    </lineage>
</organism>
<dbReference type="EMBL" id="CM007386">
    <property type="protein sequence ID" value="ONK66591.1"/>
    <property type="molecule type" value="Genomic_DNA"/>
</dbReference>
<evidence type="ECO:0000256" key="2">
    <source>
        <dbReference type="ARBA" id="ARBA00022679"/>
    </source>
</evidence>
<keyword evidence="6" id="KW-1185">Reference proteome</keyword>
<dbReference type="PROSITE" id="PS51687">
    <property type="entry name" value="SAM_MT_RNA_M5U"/>
    <property type="match status" value="1"/>
</dbReference>
<dbReference type="OrthoDB" id="10250660at2759"/>
<dbReference type="Gramene" id="ONK66591">
    <property type="protein sequence ID" value="ONK66591"/>
    <property type="gene ID" value="A4U43_C06F9950"/>
</dbReference>
<evidence type="ECO:0000313" key="5">
    <source>
        <dbReference type="EMBL" id="ONK66591.1"/>
    </source>
</evidence>
<feature type="binding site" evidence="4">
    <location>
        <position position="277"/>
    </location>
    <ligand>
        <name>S-adenosyl-L-methionine</name>
        <dbReference type="ChEBI" id="CHEBI:59789"/>
    </ligand>
</feature>
<keyword evidence="2 4" id="KW-0808">Transferase</keyword>
<dbReference type="Proteomes" id="UP000243459">
    <property type="component" value="Chromosome 6"/>
</dbReference>
<dbReference type="OMA" id="GGCKWQH"/>
<dbReference type="Gene3D" id="2.40.50.140">
    <property type="entry name" value="Nucleic acid-binding proteins"/>
    <property type="match status" value="1"/>
</dbReference>
<dbReference type="GO" id="GO:0001510">
    <property type="term" value="P:RNA methylation"/>
    <property type="evidence" value="ECO:0007669"/>
    <property type="project" value="UniProtKB-ARBA"/>
</dbReference>
<name>A0A5P1EPV8_ASPOF</name>
<evidence type="ECO:0000313" key="6">
    <source>
        <dbReference type="Proteomes" id="UP000243459"/>
    </source>
</evidence>
<evidence type="ECO:0000256" key="4">
    <source>
        <dbReference type="PROSITE-ProRule" id="PRU01024"/>
    </source>
</evidence>
<dbReference type="FunFam" id="2.40.50.1070:FF:000003">
    <property type="entry name" value="23S rRNA (Uracil-5-)-methyltransferase RumA"/>
    <property type="match status" value="1"/>
</dbReference>
<feature type="binding site" evidence="4">
    <location>
        <position position="329"/>
    </location>
    <ligand>
        <name>S-adenosyl-L-methionine</name>
        <dbReference type="ChEBI" id="CHEBI:59789"/>
    </ligand>
</feature>
<protein>
    <recommendedName>
        <fullName evidence="7">TRAM domain-containing protein</fullName>
    </recommendedName>
</protein>
<dbReference type="InterPro" id="IPR030391">
    <property type="entry name" value="MeTrfase_TrmA_CS"/>
</dbReference>
<dbReference type="FunFam" id="3.40.50.150:FF:000009">
    <property type="entry name" value="23S rRNA (Uracil(1939)-C(5))-methyltransferase RlmD"/>
    <property type="match status" value="1"/>
</dbReference>
<dbReference type="GO" id="GO:0008173">
    <property type="term" value="F:RNA methyltransferase activity"/>
    <property type="evidence" value="ECO:0007669"/>
    <property type="project" value="EnsemblPlants"/>
</dbReference>
<evidence type="ECO:0008006" key="7">
    <source>
        <dbReference type="Google" id="ProtNLM"/>
    </source>
</evidence>
<dbReference type="InterPro" id="IPR012340">
    <property type="entry name" value="NA-bd_OB-fold"/>
</dbReference>
<dbReference type="AlphaFoldDB" id="A0A5P1EPV8"/>
<dbReference type="GO" id="GO:0003729">
    <property type="term" value="F:mRNA binding"/>
    <property type="evidence" value="ECO:0007669"/>
    <property type="project" value="EnsemblPlants"/>
</dbReference>
<dbReference type="InterPro" id="IPR029063">
    <property type="entry name" value="SAM-dependent_MTases_sf"/>
</dbReference>
<dbReference type="GO" id="GO:0008757">
    <property type="term" value="F:S-adenosylmethionine-dependent methyltransferase activity"/>
    <property type="evidence" value="ECO:0007669"/>
    <property type="project" value="UniProtKB-ARBA"/>
</dbReference>
<dbReference type="Gene3D" id="2.40.50.1070">
    <property type="match status" value="1"/>
</dbReference>
<reference evidence="6" key="1">
    <citation type="journal article" date="2017" name="Nat. Commun.">
        <title>The asparagus genome sheds light on the origin and evolution of a young Y chromosome.</title>
        <authorList>
            <person name="Harkess A."/>
            <person name="Zhou J."/>
            <person name="Xu C."/>
            <person name="Bowers J.E."/>
            <person name="Van der Hulst R."/>
            <person name="Ayyampalayam S."/>
            <person name="Mercati F."/>
            <person name="Riccardi P."/>
            <person name="McKain M.R."/>
            <person name="Kakrana A."/>
            <person name="Tang H."/>
            <person name="Ray J."/>
            <person name="Groenendijk J."/>
            <person name="Arikit S."/>
            <person name="Mathioni S.M."/>
            <person name="Nakano M."/>
            <person name="Shan H."/>
            <person name="Telgmann-Rauber A."/>
            <person name="Kanno A."/>
            <person name="Yue Z."/>
            <person name="Chen H."/>
            <person name="Li W."/>
            <person name="Chen Y."/>
            <person name="Xu X."/>
            <person name="Zhang Y."/>
            <person name="Luo S."/>
            <person name="Chen H."/>
            <person name="Gao J."/>
            <person name="Mao Z."/>
            <person name="Pires J.C."/>
            <person name="Luo M."/>
            <person name="Kudrna D."/>
            <person name="Wing R.A."/>
            <person name="Meyers B.C."/>
            <person name="Yi K."/>
            <person name="Kong H."/>
            <person name="Lavrijsen P."/>
            <person name="Sunseri F."/>
            <person name="Falavigna A."/>
            <person name="Ye Y."/>
            <person name="Leebens-Mack J.H."/>
            <person name="Chen G."/>
        </authorList>
    </citation>
    <scope>NUCLEOTIDE SEQUENCE [LARGE SCALE GENOMIC DNA]</scope>
    <source>
        <strain evidence="6">cv. DH0086</strain>
    </source>
</reference>
<proteinExistence type="inferred from homology"/>
<dbReference type="PROSITE" id="PS01231">
    <property type="entry name" value="TRMA_2"/>
    <property type="match status" value="1"/>
</dbReference>
<feature type="active site" description="Nucleophile" evidence="4">
    <location>
        <position position="404"/>
    </location>
</feature>
<dbReference type="GO" id="GO:0006396">
    <property type="term" value="P:RNA processing"/>
    <property type="evidence" value="ECO:0007669"/>
    <property type="project" value="InterPro"/>
</dbReference>
<sequence length="455" mass="50546">MCDRALPGERFLGRVSRKKGNYAEVTKLKTITPHHDSVEAPCEYASDCGGCKTQNLSYEAQVRAKEQQVHDLIVHVGRFSIKGTTILKPIVPCDIQFHYRNKMEFSFGAQCWVPRDVAMVEQALAEKGCSLGLHAPGFFDKVLHVNKCLLQSEAANKVLAVVQDSWQDPDLGLTPYNCRSHVGFLKHLMLRTGRNIKTGCPEIMVNFVTSSYKPELLEPLVNNISAIPEVVSIMNNVNSSVGNTSVGEEEYTLYGKPKITEILRGLTFQISPNSFFQTNSHQAEVLYKLIEDCADLKGDGSETVLDLFCGTGTIGLTLARRAKHVYGYEVVPEAIADAQQNAQLNDISNATFVQGDLNKIDDNFGRDFPKPDIVISDPNRPGMHLKLIKFLLKLRAPRIIYVSCNPATCARDLDYLCHGLADQGIEGCYQLKSVQPVDMFPHTPHIECVCLLELC</sequence>
<dbReference type="Gene3D" id="3.40.50.150">
    <property type="entry name" value="Vaccinia Virus protein VP39"/>
    <property type="match status" value="1"/>
</dbReference>
<keyword evidence="3 4" id="KW-0949">S-adenosyl-L-methionine</keyword>
<dbReference type="SUPFAM" id="SSF53335">
    <property type="entry name" value="S-adenosyl-L-methionine-dependent methyltransferases"/>
    <property type="match status" value="1"/>
</dbReference>
<keyword evidence="1 4" id="KW-0489">Methyltransferase</keyword>
<evidence type="ECO:0000256" key="3">
    <source>
        <dbReference type="ARBA" id="ARBA00022691"/>
    </source>
</evidence>
<accession>A0A5P1EPV8</accession>
<dbReference type="NCBIfam" id="TIGR00479">
    <property type="entry name" value="rumA"/>
    <property type="match status" value="1"/>
</dbReference>
<comment type="similarity">
    <text evidence="4">Belongs to the class I-like SAM-binding methyltransferase superfamily. RNA M5U methyltransferase family.</text>
</comment>
<evidence type="ECO:0000256" key="1">
    <source>
        <dbReference type="ARBA" id="ARBA00022603"/>
    </source>
</evidence>